<evidence type="ECO:0000313" key="2">
    <source>
        <dbReference type="Proteomes" id="UP001233999"/>
    </source>
</evidence>
<keyword evidence="2" id="KW-1185">Reference proteome</keyword>
<accession>A0AAD8EFA2</accession>
<reference evidence="1" key="2">
    <citation type="submission" date="2023-05" db="EMBL/GenBank/DDBJ databases">
        <authorList>
            <person name="Fouks B."/>
        </authorList>
    </citation>
    <scope>NUCLEOTIDE SEQUENCE</scope>
    <source>
        <strain evidence="1">Stay&amp;Tobe</strain>
        <tissue evidence="1">Testes</tissue>
    </source>
</reference>
<sequence>NENTTMNFEIPGYKERGLIWKFFGRPPDGAEVSLQDRRPLDNVDLFPKGNETTK</sequence>
<organism evidence="1 2">
    <name type="scientific">Diploptera punctata</name>
    <name type="common">Pacific beetle cockroach</name>
    <dbReference type="NCBI Taxonomy" id="6984"/>
    <lineage>
        <taxon>Eukaryota</taxon>
        <taxon>Metazoa</taxon>
        <taxon>Ecdysozoa</taxon>
        <taxon>Arthropoda</taxon>
        <taxon>Hexapoda</taxon>
        <taxon>Insecta</taxon>
        <taxon>Pterygota</taxon>
        <taxon>Neoptera</taxon>
        <taxon>Polyneoptera</taxon>
        <taxon>Dictyoptera</taxon>
        <taxon>Blattodea</taxon>
        <taxon>Blaberoidea</taxon>
        <taxon>Blaberidae</taxon>
        <taxon>Diplopterinae</taxon>
        <taxon>Diploptera</taxon>
    </lineage>
</organism>
<comment type="caution">
    <text evidence="1">The sequence shown here is derived from an EMBL/GenBank/DDBJ whole genome shotgun (WGS) entry which is preliminary data.</text>
</comment>
<evidence type="ECO:0000313" key="1">
    <source>
        <dbReference type="EMBL" id="KAJ9588238.1"/>
    </source>
</evidence>
<dbReference type="AlphaFoldDB" id="A0AAD8EFA2"/>
<proteinExistence type="predicted"/>
<reference evidence="1" key="1">
    <citation type="journal article" date="2023" name="IScience">
        <title>Live-bearing cockroach genome reveals convergent evolutionary mechanisms linked to viviparity in insects and beyond.</title>
        <authorList>
            <person name="Fouks B."/>
            <person name="Harrison M.C."/>
            <person name="Mikhailova A.A."/>
            <person name="Marchal E."/>
            <person name="English S."/>
            <person name="Carruthers M."/>
            <person name="Jennings E.C."/>
            <person name="Chiamaka E.L."/>
            <person name="Frigard R.A."/>
            <person name="Pippel M."/>
            <person name="Attardo G.M."/>
            <person name="Benoit J.B."/>
            <person name="Bornberg-Bauer E."/>
            <person name="Tobe S.S."/>
        </authorList>
    </citation>
    <scope>NUCLEOTIDE SEQUENCE</scope>
    <source>
        <strain evidence="1">Stay&amp;Tobe</strain>
    </source>
</reference>
<name>A0AAD8EFA2_DIPPU</name>
<feature type="non-terminal residue" evidence="1">
    <location>
        <position position="54"/>
    </location>
</feature>
<dbReference type="EMBL" id="JASPKZ010005701">
    <property type="protein sequence ID" value="KAJ9588238.1"/>
    <property type="molecule type" value="Genomic_DNA"/>
</dbReference>
<gene>
    <name evidence="1" type="ORF">L9F63_018402</name>
</gene>
<protein>
    <submittedName>
        <fullName evidence="1">Uncharacterized protein</fullName>
    </submittedName>
</protein>
<feature type="non-terminal residue" evidence="1">
    <location>
        <position position="1"/>
    </location>
</feature>
<dbReference type="Proteomes" id="UP001233999">
    <property type="component" value="Unassembled WGS sequence"/>
</dbReference>